<protein>
    <submittedName>
        <fullName evidence="1">Uncharacterized protein</fullName>
    </submittedName>
</protein>
<gene>
    <name evidence="1" type="ORF">g.42177</name>
</gene>
<organism evidence="1">
    <name type="scientific">Lygus hesperus</name>
    <name type="common">Western plant bug</name>
    <dbReference type="NCBI Taxonomy" id="30085"/>
    <lineage>
        <taxon>Eukaryota</taxon>
        <taxon>Metazoa</taxon>
        <taxon>Ecdysozoa</taxon>
        <taxon>Arthropoda</taxon>
        <taxon>Hexapoda</taxon>
        <taxon>Insecta</taxon>
        <taxon>Pterygota</taxon>
        <taxon>Neoptera</taxon>
        <taxon>Paraneoptera</taxon>
        <taxon>Hemiptera</taxon>
        <taxon>Heteroptera</taxon>
        <taxon>Panheteroptera</taxon>
        <taxon>Cimicomorpha</taxon>
        <taxon>Miridae</taxon>
        <taxon>Mirini</taxon>
        <taxon>Lygus</taxon>
    </lineage>
</organism>
<evidence type="ECO:0000313" key="1">
    <source>
        <dbReference type="EMBL" id="JAQ13284.1"/>
    </source>
</evidence>
<proteinExistence type="predicted"/>
<sequence length="109" mass="12507">MNKVVEMRHMADKQALSAAIGSGSCNSFRQNSNSRDNRNTTLWQQALQEGVYQEVDIDAADTVELLPLHLNNFDNMNNSSFHRHHQSYYVSMHLATVMKKTKHCGKHFE</sequence>
<accession>A0A146M0D0</accession>
<dbReference type="AlphaFoldDB" id="A0A146M0D0"/>
<reference evidence="1" key="1">
    <citation type="journal article" date="2016" name="Gigascience">
        <title>De novo construction of an expanded transcriptome assembly for the western tarnished plant bug, Lygus hesperus.</title>
        <authorList>
            <person name="Tassone E.E."/>
            <person name="Geib S.M."/>
            <person name="Hall B."/>
            <person name="Fabrick J.A."/>
            <person name="Brent C.S."/>
            <person name="Hull J.J."/>
        </authorList>
    </citation>
    <scope>NUCLEOTIDE SEQUENCE</scope>
</reference>
<name>A0A146M0D0_LYGHE</name>
<dbReference type="PROSITE" id="PS51257">
    <property type="entry name" value="PROKAR_LIPOPROTEIN"/>
    <property type="match status" value="1"/>
</dbReference>
<dbReference type="EMBL" id="GDHC01005345">
    <property type="protein sequence ID" value="JAQ13284.1"/>
    <property type="molecule type" value="Transcribed_RNA"/>
</dbReference>